<dbReference type="GO" id="GO:0016987">
    <property type="term" value="F:sigma factor activity"/>
    <property type="evidence" value="ECO:0007669"/>
    <property type="project" value="UniProtKB-KW"/>
</dbReference>
<accession>A0A4R7SYP1</accession>
<dbReference type="PANTHER" id="PTHR30173">
    <property type="entry name" value="SIGMA 19 FACTOR"/>
    <property type="match status" value="1"/>
</dbReference>
<comment type="subunit">
    <text evidence="2">Interacts transiently with the RNA polymerase catalytic core formed by RpoA, RpoB, RpoC and RpoZ (2 alpha, 1 beta, 1 beta' and 1 omega subunit) to form the RNA polymerase holoenzyme that can initiate transcription.</text>
</comment>
<dbReference type="GO" id="GO:0006352">
    <property type="term" value="P:DNA-templated transcription initiation"/>
    <property type="evidence" value="ECO:0007669"/>
    <property type="project" value="InterPro"/>
</dbReference>
<name>A0A4R7SYP1_9ACTN</name>
<dbReference type="Pfam" id="PF04542">
    <property type="entry name" value="Sigma70_r2"/>
    <property type="match status" value="1"/>
</dbReference>
<dbReference type="SUPFAM" id="SSF88946">
    <property type="entry name" value="Sigma2 domain of RNA polymerase sigma factors"/>
    <property type="match status" value="1"/>
</dbReference>
<reference evidence="8 9" key="1">
    <citation type="submission" date="2019-03" db="EMBL/GenBank/DDBJ databases">
        <title>Genomic Encyclopedia of Type Strains, Phase III (KMG-III): the genomes of soil and plant-associated and newly described type strains.</title>
        <authorList>
            <person name="Whitman W."/>
        </authorList>
    </citation>
    <scope>NUCLEOTIDE SEQUENCE [LARGE SCALE GENOMIC DNA]</scope>
    <source>
        <strain evidence="8 9">VKM Ac-2575</strain>
    </source>
</reference>
<keyword evidence="5" id="KW-0804">Transcription</keyword>
<dbReference type="SUPFAM" id="SSF54427">
    <property type="entry name" value="NTF2-like"/>
    <property type="match status" value="1"/>
</dbReference>
<dbReference type="NCBIfam" id="TIGR02937">
    <property type="entry name" value="sigma70-ECF"/>
    <property type="match status" value="1"/>
</dbReference>
<dbReference type="InterPro" id="IPR013249">
    <property type="entry name" value="RNA_pol_sigma70_r4_t2"/>
</dbReference>
<evidence type="ECO:0000259" key="7">
    <source>
        <dbReference type="Pfam" id="PF08281"/>
    </source>
</evidence>
<dbReference type="OrthoDB" id="3211555at2"/>
<dbReference type="InterPro" id="IPR052704">
    <property type="entry name" value="ECF_Sigma-70_Domain"/>
</dbReference>
<keyword evidence="9" id="KW-1185">Reference proteome</keyword>
<organism evidence="8 9">
    <name type="scientific">Kribbella voronezhensis</name>
    <dbReference type="NCBI Taxonomy" id="2512212"/>
    <lineage>
        <taxon>Bacteria</taxon>
        <taxon>Bacillati</taxon>
        <taxon>Actinomycetota</taxon>
        <taxon>Actinomycetes</taxon>
        <taxon>Propionibacteriales</taxon>
        <taxon>Kribbellaceae</taxon>
        <taxon>Kribbella</taxon>
    </lineage>
</organism>
<gene>
    <name evidence="8" type="ORF">EV138_6995</name>
</gene>
<evidence type="ECO:0000256" key="3">
    <source>
        <dbReference type="ARBA" id="ARBA00023015"/>
    </source>
</evidence>
<dbReference type="InterPro" id="IPR032710">
    <property type="entry name" value="NTF2-like_dom_sf"/>
</dbReference>
<dbReference type="InterPro" id="IPR036388">
    <property type="entry name" value="WH-like_DNA-bd_sf"/>
</dbReference>
<keyword evidence="3" id="KW-0805">Transcription regulation</keyword>
<dbReference type="Gene3D" id="3.10.450.50">
    <property type="match status" value="1"/>
</dbReference>
<dbReference type="InterPro" id="IPR013325">
    <property type="entry name" value="RNA_pol_sigma_r2"/>
</dbReference>
<evidence type="ECO:0000256" key="2">
    <source>
        <dbReference type="ARBA" id="ARBA00011344"/>
    </source>
</evidence>
<evidence type="ECO:0000313" key="8">
    <source>
        <dbReference type="EMBL" id="TDU84520.1"/>
    </source>
</evidence>
<dbReference type="AlphaFoldDB" id="A0A4R7SYP1"/>
<dbReference type="EMBL" id="SOCE01000002">
    <property type="protein sequence ID" value="TDU84520.1"/>
    <property type="molecule type" value="Genomic_DNA"/>
</dbReference>
<feature type="domain" description="RNA polymerase sigma factor 70 region 4 type 2" evidence="7">
    <location>
        <begin position="109"/>
        <end position="159"/>
    </location>
</feature>
<dbReference type="Proteomes" id="UP000295151">
    <property type="component" value="Unassembled WGS sequence"/>
</dbReference>
<feature type="domain" description="RNA polymerase sigma-70 region 2" evidence="6">
    <location>
        <begin position="13"/>
        <end position="74"/>
    </location>
</feature>
<evidence type="ECO:0000313" key="9">
    <source>
        <dbReference type="Proteomes" id="UP000295151"/>
    </source>
</evidence>
<protein>
    <submittedName>
        <fullName evidence="8">RNA polymerase ECF family sigma subunit</fullName>
    </submittedName>
</protein>
<dbReference type="PANTHER" id="PTHR30173:SF43">
    <property type="entry name" value="ECF RNA POLYMERASE SIGMA FACTOR SIGI-RELATED"/>
    <property type="match status" value="1"/>
</dbReference>
<evidence type="ECO:0000256" key="5">
    <source>
        <dbReference type="ARBA" id="ARBA00023163"/>
    </source>
</evidence>
<dbReference type="Gene3D" id="1.10.10.10">
    <property type="entry name" value="Winged helix-like DNA-binding domain superfamily/Winged helix DNA-binding domain"/>
    <property type="match status" value="1"/>
</dbReference>
<dbReference type="InterPro" id="IPR013324">
    <property type="entry name" value="RNA_pol_sigma_r3/r4-like"/>
</dbReference>
<dbReference type="InterPro" id="IPR007627">
    <property type="entry name" value="RNA_pol_sigma70_r2"/>
</dbReference>
<dbReference type="Gene3D" id="1.10.1740.10">
    <property type="match status" value="1"/>
</dbReference>
<evidence type="ECO:0000256" key="1">
    <source>
        <dbReference type="ARBA" id="ARBA00010641"/>
    </source>
</evidence>
<comment type="similarity">
    <text evidence="1">Belongs to the sigma-70 factor family. ECF subfamily.</text>
</comment>
<evidence type="ECO:0000259" key="6">
    <source>
        <dbReference type="Pfam" id="PF04542"/>
    </source>
</evidence>
<dbReference type="RefSeq" id="WP_133984371.1">
    <property type="nucleotide sequence ID" value="NZ_SOCE01000002.1"/>
</dbReference>
<comment type="caution">
    <text evidence="8">The sequence shown here is derived from an EMBL/GenBank/DDBJ whole genome shotgun (WGS) entry which is preliminary data.</text>
</comment>
<dbReference type="GO" id="GO:0003677">
    <property type="term" value="F:DNA binding"/>
    <property type="evidence" value="ECO:0007669"/>
    <property type="project" value="InterPro"/>
</dbReference>
<sequence length="289" mass="31669">MTEDDWLAARFEEKRDHLRTVAVRILGSPQEAEDAVQEAWIRLSRCDTGEIDNLGGWLTTVVGRICLDVLRLRRGRPEQPVDEHSPVLVDPEVPDPELEAVQAESVGFALLVVLETLTPAERLAFVLHDMFAVPYEDIAPIVGRSPGAARQLASRGRRRVQGRPELLDTDAHRQRELVTAFLAASRNGDFQALLEMLDPGVVLRADGAAADRGAARLVRGAAAVAANFSGRAAAARVALVDGIAGAVWTYRGEPQVVFRFSFDADRITEIELLGDADYLREVELARFDG</sequence>
<dbReference type="InterPro" id="IPR014284">
    <property type="entry name" value="RNA_pol_sigma-70_dom"/>
</dbReference>
<dbReference type="SUPFAM" id="SSF88659">
    <property type="entry name" value="Sigma3 and sigma4 domains of RNA polymerase sigma factors"/>
    <property type="match status" value="1"/>
</dbReference>
<proteinExistence type="inferred from homology"/>
<dbReference type="Pfam" id="PF08281">
    <property type="entry name" value="Sigma70_r4_2"/>
    <property type="match status" value="1"/>
</dbReference>
<keyword evidence="4" id="KW-0731">Sigma factor</keyword>
<evidence type="ECO:0000256" key="4">
    <source>
        <dbReference type="ARBA" id="ARBA00023082"/>
    </source>
</evidence>